<feature type="compositionally biased region" description="Low complexity" evidence="2">
    <location>
        <begin position="444"/>
        <end position="453"/>
    </location>
</feature>
<feature type="coiled-coil region" evidence="1">
    <location>
        <begin position="113"/>
        <end position="140"/>
    </location>
</feature>
<evidence type="ECO:0000313" key="4">
    <source>
        <dbReference type="RefSeq" id="XP_016934895.3"/>
    </source>
</evidence>
<proteinExistence type="predicted"/>
<evidence type="ECO:0000256" key="2">
    <source>
        <dbReference type="SAM" id="MobiDB-lite"/>
    </source>
</evidence>
<evidence type="ECO:0000256" key="1">
    <source>
        <dbReference type="SAM" id="Coils"/>
    </source>
</evidence>
<name>A0AB39ZGT3_DROSZ</name>
<accession>A0AB39ZGT3</accession>
<feature type="compositionally biased region" description="Basic and acidic residues" evidence="2">
    <location>
        <begin position="398"/>
        <end position="411"/>
    </location>
</feature>
<feature type="compositionally biased region" description="Polar residues" evidence="2">
    <location>
        <begin position="363"/>
        <end position="391"/>
    </location>
</feature>
<protein>
    <submittedName>
        <fullName evidence="4">Centromere-associated protein E isoform X1</fullName>
    </submittedName>
</protein>
<feature type="compositionally biased region" description="Polar residues" evidence="2">
    <location>
        <begin position="492"/>
        <end position="504"/>
    </location>
</feature>
<feature type="region of interest" description="Disordered" evidence="2">
    <location>
        <begin position="363"/>
        <end position="508"/>
    </location>
</feature>
<dbReference type="RefSeq" id="XP_016934895.3">
    <property type="nucleotide sequence ID" value="XM_017079406.4"/>
</dbReference>
<organism evidence="3 4">
    <name type="scientific">Drosophila suzukii</name>
    <name type="common">Spotted-wing drosophila fruit fly</name>
    <dbReference type="NCBI Taxonomy" id="28584"/>
    <lineage>
        <taxon>Eukaryota</taxon>
        <taxon>Metazoa</taxon>
        <taxon>Ecdysozoa</taxon>
        <taxon>Arthropoda</taxon>
        <taxon>Hexapoda</taxon>
        <taxon>Insecta</taxon>
        <taxon>Pterygota</taxon>
        <taxon>Neoptera</taxon>
        <taxon>Endopterygota</taxon>
        <taxon>Diptera</taxon>
        <taxon>Brachycera</taxon>
        <taxon>Muscomorpha</taxon>
        <taxon>Ephydroidea</taxon>
        <taxon>Drosophilidae</taxon>
        <taxon>Drosophila</taxon>
        <taxon>Sophophora</taxon>
    </lineage>
</organism>
<keyword evidence="3" id="KW-1185">Reference proteome</keyword>
<sequence length="609" mass="69028">MAKTMNLPDNLQSRVFALGPAPPGFRPPKATAFATAESNLRRATTYLKDTNNRLEYLRVRLQRETNQARRMSYKEKTMSFAKEQIRAKALITKYRLKLVHLQDAEIFKVTKHLKQMEDLLADVNNRLANLRSKIVKESDAKVRQVDVTNSFHLVREQHKTKVLCERWQDRLDQLKKARIVRSDQLLQKPTSFQKPQALTRLPEKPKTEHQKLQEALVLEASKAKGAKNNANETGCKRCAFLSKMNKQGQPRLCRVCKKWADDKGKAKETVTKKTESNDLEVRVCMDSSSTESTIKIEIEPVELKEIEEMRSLENETISNSKVNKPPQLLKPVEQLPGKPGELNINGKRLRAVQVNKPTHLLSLNEQSPGQPENQNLSGNRLQTPGQWSVTISKAKVNKPPEKLRRVEKPGQPEESPSAKRIRTAQAQRETENGKANGPRLVRVEQQPGQPEGQNPSIKRTAQGPPQPISNKKLNKPPQLLSRVKQVLRQPKEQNQNGKRLQTSHVTRETISNDKVNKPAQLFPVIVAVKSEAVSSIEEDQVTSKDSIDPNIITSIQDTLKSIDSKNMALAHLQILQEYAMLNDNFRAIGLLTEVEKSIIHPPQKEDFDL</sequence>
<dbReference type="Proteomes" id="UP001652628">
    <property type="component" value="Chromosome 3"/>
</dbReference>
<dbReference type="GeneID" id="108013514"/>
<feature type="region of interest" description="Disordered" evidence="2">
    <location>
        <begin position="315"/>
        <end position="341"/>
    </location>
</feature>
<reference evidence="4" key="1">
    <citation type="submission" date="2025-08" db="UniProtKB">
        <authorList>
            <consortium name="RefSeq"/>
        </authorList>
    </citation>
    <scope>IDENTIFICATION</scope>
</reference>
<keyword evidence="1" id="KW-0175">Coiled coil</keyword>
<dbReference type="AlphaFoldDB" id="A0AB39ZGT3"/>
<evidence type="ECO:0000313" key="3">
    <source>
        <dbReference type="Proteomes" id="UP001652628"/>
    </source>
</evidence>
<gene>
    <name evidence="4" type="primary">CkIIalpha-i3</name>
</gene>